<accession>A0ABN7AME5</accession>
<feature type="region of interest" description="Disordered" evidence="1">
    <location>
        <begin position="17"/>
        <end position="39"/>
    </location>
</feature>
<evidence type="ECO:0000313" key="2">
    <source>
        <dbReference type="EMBL" id="BES91507.1"/>
    </source>
</evidence>
<keyword evidence="3" id="KW-1185">Reference proteome</keyword>
<name>A0ABN7AME5_9HEMI</name>
<evidence type="ECO:0000256" key="1">
    <source>
        <dbReference type="SAM" id="MobiDB-lite"/>
    </source>
</evidence>
<evidence type="ECO:0000313" key="3">
    <source>
        <dbReference type="Proteomes" id="UP001307889"/>
    </source>
</evidence>
<reference evidence="2 3" key="1">
    <citation type="submission" date="2023-09" db="EMBL/GenBank/DDBJ databases">
        <title>Nesidiocoris tenuis whole genome shotgun sequence.</title>
        <authorList>
            <person name="Shibata T."/>
            <person name="Shimoda M."/>
            <person name="Kobayashi T."/>
            <person name="Uehara T."/>
        </authorList>
    </citation>
    <scope>NUCLEOTIDE SEQUENCE [LARGE SCALE GENOMIC DNA]</scope>
    <source>
        <strain evidence="2 3">Japan</strain>
    </source>
</reference>
<sequence length="92" mass="9670">MARPMVRKVSLIRRDECAGTISDGRSRPGGTESLRESEGRRSKVITAAISVRGRPTGHSLLPAILNWPPLLPIAVILSAAHVPPGGAEILAG</sequence>
<dbReference type="EMBL" id="AP028910">
    <property type="protein sequence ID" value="BES91507.1"/>
    <property type="molecule type" value="Genomic_DNA"/>
</dbReference>
<proteinExistence type="predicted"/>
<protein>
    <submittedName>
        <fullName evidence="2">Uncharacterized protein</fullName>
    </submittedName>
</protein>
<dbReference type="Proteomes" id="UP001307889">
    <property type="component" value="Chromosome 2"/>
</dbReference>
<organism evidence="2 3">
    <name type="scientific">Nesidiocoris tenuis</name>
    <dbReference type="NCBI Taxonomy" id="355587"/>
    <lineage>
        <taxon>Eukaryota</taxon>
        <taxon>Metazoa</taxon>
        <taxon>Ecdysozoa</taxon>
        <taxon>Arthropoda</taxon>
        <taxon>Hexapoda</taxon>
        <taxon>Insecta</taxon>
        <taxon>Pterygota</taxon>
        <taxon>Neoptera</taxon>
        <taxon>Paraneoptera</taxon>
        <taxon>Hemiptera</taxon>
        <taxon>Heteroptera</taxon>
        <taxon>Panheteroptera</taxon>
        <taxon>Cimicomorpha</taxon>
        <taxon>Miridae</taxon>
        <taxon>Dicyphina</taxon>
        <taxon>Nesidiocoris</taxon>
    </lineage>
</organism>
<gene>
    <name evidence="2" type="ORF">NTJ_04316</name>
</gene>